<dbReference type="EMBL" id="CP090892">
    <property type="protein sequence ID" value="ULU08405.1"/>
    <property type="molecule type" value="Genomic_DNA"/>
</dbReference>
<accession>A0AAE9IW73</accession>
<dbReference type="Proteomes" id="UP000827892">
    <property type="component" value="Chromosome II"/>
</dbReference>
<sequence>MGLVTPIYLNLPDQEIGKKDLLKELPCPPVSFFTESILIFAFSGFWETYSTTVIILVNTILLFQTLFFSTCCLYYLLYAKSNHVSSETRRLQIRSFFATVLQTTIPIIDGEEIILNGGYIVQRMDGVKATI</sequence>
<evidence type="ECO:0000313" key="2">
    <source>
        <dbReference type="EMBL" id="ULU08405.1"/>
    </source>
</evidence>
<protein>
    <submittedName>
        <fullName evidence="2">Uncharacterized protein</fullName>
    </submittedName>
</protein>
<dbReference type="InterPro" id="IPR019422">
    <property type="entry name" value="7TM_GPCR_serpentine_rcpt_Srh"/>
</dbReference>
<dbReference type="Pfam" id="PF10318">
    <property type="entry name" value="7TM_GPCR_Srh"/>
    <property type="match status" value="1"/>
</dbReference>
<gene>
    <name evidence="2" type="ORF">L3Y34_019529</name>
</gene>
<evidence type="ECO:0000313" key="3">
    <source>
        <dbReference type="Proteomes" id="UP000827892"/>
    </source>
</evidence>
<feature type="transmembrane region" description="Helical" evidence="1">
    <location>
        <begin position="52"/>
        <end position="77"/>
    </location>
</feature>
<reference evidence="2 3" key="1">
    <citation type="submission" date="2022-05" db="EMBL/GenBank/DDBJ databases">
        <title>Chromosome-level reference genomes for two strains of Caenorhabditis briggsae: an improved platform for comparative genomics.</title>
        <authorList>
            <person name="Stevens L."/>
            <person name="Andersen E.C."/>
        </authorList>
    </citation>
    <scope>NUCLEOTIDE SEQUENCE [LARGE SCALE GENOMIC DNA]</scope>
    <source>
        <strain evidence="2">QX1410_ONT</strain>
        <tissue evidence="2">Whole-organism</tissue>
    </source>
</reference>
<keyword evidence="1" id="KW-0812">Transmembrane</keyword>
<name>A0AAE9IW73_CAEBR</name>
<proteinExistence type="predicted"/>
<organism evidence="2 3">
    <name type="scientific">Caenorhabditis briggsae</name>
    <dbReference type="NCBI Taxonomy" id="6238"/>
    <lineage>
        <taxon>Eukaryota</taxon>
        <taxon>Metazoa</taxon>
        <taxon>Ecdysozoa</taxon>
        <taxon>Nematoda</taxon>
        <taxon>Chromadorea</taxon>
        <taxon>Rhabditida</taxon>
        <taxon>Rhabditina</taxon>
        <taxon>Rhabditomorpha</taxon>
        <taxon>Rhabditoidea</taxon>
        <taxon>Rhabditidae</taxon>
        <taxon>Peloderinae</taxon>
        <taxon>Caenorhabditis</taxon>
    </lineage>
</organism>
<dbReference type="AlphaFoldDB" id="A0AAE9IW73"/>
<keyword evidence="1" id="KW-1133">Transmembrane helix</keyword>
<keyword evidence="1" id="KW-0472">Membrane</keyword>
<evidence type="ECO:0000256" key="1">
    <source>
        <dbReference type="SAM" id="Phobius"/>
    </source>
</evidence>